<dbReference type="Proteomes" id="UP000030747">
    <property type="component" value="Unassembled WGS sequence"/>
</dbReference>
<keyword evidence="1" id="KW-0732">Signal</keyword>
<dbReference type="VEuPathDB" id="ToxoDB:ETH_00042460"/>
<dbReference type="AlphaFoldDB" id="U6KSX4"/>
<feature type="chain" id="PRO_5004673721" evidence="1">
    <location>
        <begin position="26"/>
        <end position="322"/>
    </location>
</feature>
<dbReference type="RefSeq" id="XP_013229366.1">
    <property type="nucleotide sequence ID" value="XM_013373912.1"/>
</dbReference>
<protein>
    <submittedName>
        <fullName evidence="2">Uncharacterized protein</fullName>
    </submittedName>
</protein>
<dbReference type="EMBL" id="HG673930">
    <property type="protein sequence ID" value="CDJ38528.1"/>
    <property type="molecule type" value="Genomic_DNA"/>
</dbReference>
<name>U6KSX4_EIMTE</name>
<proteinExistence type="predicted"/>
<accession>U6KSX4</accession>
<evidence type="ECO:0000313" key="3">
    <source>
        <dbReference type="Proteomes" id="UP000030747"/>
    </source>
</evidence>
<organism evidence="2 3">
    <name type="scientific">Eimeria tenella</name>
    <name type="common">Coccidian parasite</name>
    <dbReference type="NCBI Taxonomy" id="5802"/>
    <lineage>
        <taxon>Eukaryota</taxon>
        <taxon>Sar</taxon>
        <taxon>Alveolata</taxon>
        <taxon>Apicomplexa</taxon>
        <taxon>Conoidasida</taxon>
        <taxon>Coccidia</taxon>
        <taxon>Eucoccidiorida</taxon>
        <taxon>Eimeriorina</taxon>
        <taxon>Eimeriidae</taxon>
        <taxon>Eimeria</taxon>
    </lineage>
</organism>
<evidence type="ECO:0000313" key="2">
    <source>
        <dbReference type="EMBL" id="CDJ38528.1"/>
    </source>
</evidence>
<dbReference type="OrthoDB" id="348151at2759"/>
<reference evidence="2" key="1">
    <citation type="submission" date="2013-10" db="EMBL/GenBank/DDBJ databases">
        <title>Genomic analysis of the causative agents of coccidiosis in chickens.</title>
        <authorList>
            <person name="Reid A.J."/>
            <person name="Blake D."/>
            <person name="Billington K."/>
            <person name="Browne H."/>
            <person name="Dunn M."/>
            <person name="Hung S."/>
            <person name="Kawahara F."/>
            <person name="Miranda-Saavedra D."/>
            <person name="Mourier T."/>
            <person name="Nagra H."/>
            <person name="Otto T.D."/>
            <person name="Rawlings N."/>
            <person name="Sanchez A."/>
            <person name="Sanders M."/>
            <person name="Subramaniam C."/>
            <person name="Tay Y."/>
            <person name="Dear P."/>
            <person name="Doerig C."/>
            <person name="Gruber A."/>
            <person name="Parkinson J."/>
            <person name="Shirley M."/>
            <person name="Wan K.L."/>
            <person name="Berriman M."/>
            <person name="Tomley F."/>
            <person name="Pain A."/>
        </authorList>
    </citation>
    <scope>NUCLEOTIDE SEQUENCE [LARGE SCALE GENOMIC DNA]</scope>
    <source>
        <strain evidence="2">Houghton</strain>
    </source>
</reference>
<feature type="signal peptide" evidence="1">
    <location>
        <begin position="1"/>
        <end position="25"/>
    </location>
</feature>
<reference evidence="2" key="2">
    <citation type="submission" date="2013-10" db="EMBL/GenBank/DDBJ databases">
        <authorList>
            <person name="Aslett M."/>
        </authorList>
    </citation>
    <scope>NUCLEOTIDE SEQUENCE [LARGE SCALE GENOMIC DNA]</scope>
    <source>
        <strain evidence="2">Houghton</strain>
    </source>
</reference>
<dbReference type="GeneID" id="25257531"/>
<dbReference type="OMA" id="RDMWRIV"/>
<evidence type="ECO:0000256" key="1">
    <source>
        <dbReference type="SAM" id="SignalP"/>
    </source>
</evidence>
<dbReference type="VEuPathDB" id="ToxoDB:ETH2_0300300"/>
<keyword evidence="3" id="KW-1185">Reference proteome</keyword>
<sequence length="322" mass="32584">MGGPPLRLLLLSFSILYFSLGSAAAADNAAAAAAADPAARPASAAEATDGVPAGAAAADEAAAAADEAVGAEDEAAAAAPDAAAAAAAAPPSSAAAAVPPAPAAAAAAPPAPAAAAAPPLPAAAEAADSPLAAAAAAAAAGRPLSEEELEAAAAEIEEELRGLQRLGFTKTTTPAPGFFKEFGMGLKNFALAPFRAAAEVFRSPLRAAKGNKGSMLLLAHKVGDAAADAKKRWTELARDVWRLATMSPERMQQAKQLQQTAAIEDAAAARSLLRSDGAAAERFGQHLQQTELLQQQLHQQYQQQKSEDQLQREFERFLESAN</sequence>
<gene>
    <name evidence="2" type="ORF">ETH_00042460</name>
</gene>